<dbReference type="AlphaFoldDB" id="A0A3A3A299"/>
<comment type="caution">
    <text evidence="1">The sequence shown here is derived from an EMBL/GenBank/DDBJ whole genome shotgun (WGS) entry which is preliminary data.</text>
</comment>
<dbReference type="Proteomes" id="UP000266188">
    <property type="component" value="Unassembled WGS sequence"/>
</dbReference>
<evidence type="ECO:0000313" key="2">
    <source>
        <dbReference type="Proteomes" id="UP000266188"/>
    </source>
</evidence>
<gene>
    <name evidence="1" type="ORF">PHISCL_01860</name>
</gene>
<evidence type="ECO:0000313" key="1">
    <source>
        <dbReference type="EMBL" id="RJE25814.1"/>
    </source>
</evidence>
<dbReference type="EMBL" id="MVGC01000037">
    <property type="protein sequence ID" value="RJE25814.1"/>
    <property type="molecule type" value="Genomic_DNA"/>
</dbReference>
<organism evidence="1 2">
    <name type="scientific">Aspergillus sclerotialis</name>
    <dbReference type="NCBI Taxonomy" id="2070753"/>
    <lineage>
        <taxon>Eukaryota</taxon>
        <taxon>Fungi</taxon>
        <taxon>Dikarya</taxon>
        <taxon>Ascomycota</taxon>
        <taxon>Pezizomycotina</taxon>
        <taxon>Eurotiomycetes</taxon>
        <taxon>Eurotiomycetidae</taxon>
        <taxon>Eurotiales</taxon>
        <taxon>Aspergillaceae</taxon>
        <taxon>Aspergillus</taxon>
        <taxon>Aspergillus subgen. Polypaecilum</taxon>
    </lineage>
</organism>
<accession>A0A3A3A299</accession>
<sequence length="79" mass="8889">MKRLQMWSVSPRMEDLRDCVAIANIIYLESGAIGKRMLQQFDHSEREPPVFRSTAKSVGDTTAQTCGSFPFILDGLPDK</sequence>
<reference evidence="2" key="1">
    <citation type="submission" date="2017-02" db="EMBL/GenBank/DDBJ databases">
        <authorList>
            <person name="Tafer H."/>
            <person name="Lopandic K."/>
        </authorList>
    </citation>
    <scope>NUCLEOTIDE SEQUENCE [LARGE SCALE GENOMIC DNA]</scope>
    <source>
        <strain evidence="2">CBS 366.77</strain>
    </source>
</reference>
<proteinExistence type="predicted"/>
<name>A0A3A3A299_9EURO</name>
<protein>
    <submittedName>
        <fullName evidence="1">Uncharacterized protein</fullName>
    </submittedName>
</protein>
<keyword evidence="2" id="KW-1185">Reference proteome</keyword>